<protein>
    <recommendedName>
        <fullName evidence="8">ATP11 protein</fullName>
    </recommendedName>
</protein>
<keyword evidence="7" id="KW-1185">Reference proteome</keyword>
<sequence>MASFRIPALRHLVSRPLTAPRIAHRRWAAVHDVRFLATHGAQDRVLAKYKEKLNRKAQEEGLKDVGELKEAYKEKITQLRKEATVPGANAPLEAQDAPTTANAFNPPPPPSPTGTAIPTQDGEKAPPGVKTLASFLDVPKTQQLPAKEIEYIWRLRHAQNPQSLCATLPANTWSTIARAARQHPQFVLPLPREAQGAELHFLQWTFPTAAQATVLFTSLAEYKLRAEFSSPHTTVTFHTDLAGDKDVVLVQGEVVPDRGVAVDQAKWLLMCLQKFYGLQAEEQGGARRRLLEMFSNGDAGFKVEELLEEAEKI</sequence>
<evidence type="ECO:0000313" key="6">
    <source>
        <dbReference type="EMBL" id="KAF2142103.1"/>
    </source>
</evidence>
<accession>A0A6A6BFE7</accession>
<dbReference type="OrthoDB" id="16535at2759"/>
<dbReference type="GeneID" id="54295652"/>
<evidence type="ECO:0000256" key="4">
    <source>
        <dbReference type="ARBA" id="ARBA00023128"/>
    </source>
</evidence>
<dbReference type="Proteomes" id="UP000799438">
    <property type="component" value="Unassembled WGS sequence"/>
</dbReference>
<organism evidence="6 7">
    <name type="scientific">Aplosporella prunicola CBS 121167</name>
    <dbReference type="NCBI Taxonomy" id="1176127"/>
    <lineage>
        <taxon>Eukaryota</taxon>
        <taxon>Fungi</taxon>
        <taxon>Dikarya</taxon>
        <taxon>Ascomycota</taxon>
        <taxon>Pezizomycotina</taxon>
        <taxon>Dothideomycetes</taxon>
        <taxon>Dothideomycetes incertae sedis</taxon>
        <taxon>Botryosphaeriales</taxon>
        <taxon>Aplosporellaceae</taxon>
        <taxon>Aplosporella</taxon>
    </lineage>
</organism>
<dbReference type="Pfam" id="PF06644">
    <property type="entry name" value="ATP11"/>
    <property type="match status" value="1"/>
</dbReference>
<comment type="subcellular location">
    <subcellularLocation>
        <location evidence="1">Mitochondrion</location>
    </subcellularLocation>
</comment>
<proteinExistence type="inferred from homology"/>
<dbReference type="GO" id="GO:0033615">
    <property type="term" value="P:mitochondrial proton-transporting ATP synthase complex assembly"/>
    <property type="evidence" value="ECO:0007669"/>
    <property type="project" value="TreeGrafter"/>
</dbReference>
<dbReference type="AlphaFoldDB" id="A0A6A6BFE7"/>
<comment type="similarity">
    <text evidence="2">Belongs to the ATP11 family.</text>
</comment>
<evidence type="ECO:0000256" key="5">
    <source>
        <dbReference type="SAM" id="MobiDB-lite"/>
    </source>
</evidence>
<name>A0A6A6BFE7_9PEZI</name>
<gene>
    <name evidence="6" type="ORF">K452DRAFT_249912</name>
</gene>
<dbReference type="RefSeq" id="XP_033397815.1">
    <property type="nucleotide sequence ID" value="XM_033538156.1"/>
</dbReference>
<dbReference type="EMBL" id="ML995485">
    <property type="protein sequence ID" value="KAF2142103.1"/>
    <property type="molecule type" value="Genomic_DNA"/>
</dbReference>
<evidence type="ECO:0000313" key="7">
    <source>
        <dbReference type="Proteomes" id="UP000799438"/>
    </source>
</evidence>
<dbReference type="GO" id="GO:0005739">
    <property type="term" value="C:mitochondrion"/>
    <property type="evidence" value="ECO:0007669"/>
    <property type="project" value="UniProtKB-SubCell"/>
</dbReference>
<evidence type="ECO:0000256" key="3">
    <source>
        <dbReference type="ARBA" id="ARBA00022946"/>
    </source>
</evidence>
<feature type="region of interest" description="Disordered" evidence="5">
    <location>
        <begin position="98"/>
        <end position="126"/>
    </location>
</feature>
<evidence type="ECO:0008006" key="8">
    <source>
        <dbReference type="Google" id="ProtNLM"/>
    </source>
</evidence>
<reference evidence="6" key="1">
    <citation type="journal article" date="2020" name="Stud. Mycol.">
        <title>101 Dothideomycetes genomes: a test case for predicting lifestyles and emergence of pathogens.</title>
        <authorList>
            <person name="Haridas S."/>
            <person name="Albert R."/>
            <person name="Binder M."/>
            <person name="Bloem J."/>
            <person name="Labutti K."/>
            <person name="Salamov A."/>
            <person name="Andreopoulos B."/>
            <person name="Baker S."/>
            <person name="Barry K."/>
            <person name="Bills G."/>
            <person name="Bluhm B."/>
            <person name="Cannon C."/>
            <person name="Castanera R."/>
            <person name="Culley D."/>
            <person name="Daum C."/>
            <person name="Ezra D."/>
            <person name="Gonzalez J."/>
            <person name="Henrissat B."/>
            <person name="Kuo A."/>
            <person name="Liang C."/>
            <person name="Lipzen A."/>
            <person name="Lutzoni F."/>
            <person name="Magnuson J."/>
            <person name="Mondo S."/>
            <person name="Nolan M."/>
            <person name="Ohm R."/>
            <person name="Pangilinan J."/>
            <person name="Park H.-J."/>
            <person name="Ramirez L."/>
            <person name="Alfaro M."/>
            <person name="Sun H."/>
            <person name="Tritt A."/>
            <person name="Yoshinaga Y."/>
            <person name="Zwiers L.-H."/>
            <person name="Turgeon B."/>
            <person name="Goodwin S."/>
            <person name="Spatafora J."/>
            <person name="Crous P."/>
            <person name="Grigoriev I."/>
        </authorList>
    </citation>
    <scope>NUCLEOTIDE SEQUENCE</scope>
    <source>
        <strain evidence="6">CBS 121167</strain>
    </source>
</reference>
<evidence type="ECO:0000256" key="1">
    <source>
        <dbReference type="ARBA" id="ARBA00004173"/>
    </source>
</evidence>
<dbReference type="InterPro" id="IPR010591">
    <property type="entry name" value="ATP11"/>
</dbReference>
<evidence type="ECO:0000256" key="2">
    <source>
        <dbReference type="ARBA" id="ARBA00009116"/>
    </source>
</evidence>
<dbReference type="PANTHER" id="PTHR13126">
    <property type="entry name" value="CHAPERONE ATP11"/>
    <property type="match status" value="1"/>
</dbReference>
<keyword evidence="4" id="KW-0496">Mitochondrion</keyword>
<dbReference type="PANTHER" id="PTHR13126:SF0">
    <property type="entry name" value="ATP SYNTHASE MITOCHONDRIAL F1 COMPLEX ASSEMBLY FACTOR 1"/>
    <property type="match status" value="1"/>
</dbReference>
<keyword evidence="3" id="KW-0809">Transit peptide</keyword>